<evidence type="ECO:0000313" key="3">
    <source>
        <dbReference type="EMBL" id="EFP10869.1"/>
    </source>
</evidence>
<gene>
    <name evidence="3" type="ORF">CRE_30940</name>
</gene>
<dbReference type="GeneID" id="9810781"/>
<evidence type="ECO:0000259" key="1">
    <source>
        <dbReference type="Pfam" id="PF00646"/>
    </source>
</evidence>
<dbReference type="Pfam" id="PF00646">
    <property type="entry name" value="F-box"/>
    <property type="match status" value="1"/>
</dbReference>
<name>E3LTN6_CAERE</name>
<dbReference type="EMBL" id="DS268415">
    <property type="protein sequence ID" value="EFP10869.1"/>
    <property type="molecule type" value="Genomic_DNA"/>
</dbReference>
<dbReference type="PANTHER" id="PTHR21503:SF8">
    <property type="entry name" value="F-BOX ASSOCIATED DOMAIN-CONTAINING PROTEIN-RELATED"/>
    <property type="match status" value="1"/>
</dbReference>
<dbReference type="CTD" id="9810781"/>
<dbReference type="PANTHER" id="PTHR21503">
    <property type="entry name" value="F-BOX-CONTAINING HYPOTHETICAL PROTEIN C.ELEGANS"/>
    <property type="match status" value="1"/>
</dbReference>
<keyword evidence="4" id="KW-1185">Reference proteome</keyword>
<evidence type="ECO:0000313" key="4">
    <source>
        <dbReference type="Proteomes" id="UP000008281"/>
    </source>
</evidence>
<evidence type="ECO:0008006" key="5">
    <source>
        <dbReference type="Google" id="ProtNLM"/>
    </source>
</evidence>
<sequence>MKIHRVSFDLPIELFTKRDLSTYPRTFAINNTFSFHFVSYPSHSVPNSILMDVPPRFNLPGLSLRAIRAVLLHFDIPDLLSCSQTSLRFCNIARSLKYKTTSLEVFTDRKKTYLKLKNGDEDGGMMYFKKDFDKNVVTVSLDEDQERVFYNEYNTELYSSLTAAIIYVTDVLRITVSKISIWPVGLSLTTLHNLTKLRIEKCEELEIKVAASTKSVYFPNRVLVKVIRNICGTERFHLGMPMKEKFKCDPSYFKCHHLTIDRPTPWLTGKILFKMRCAQMEITQSNLKVKDLLDFVKKWMKSDSSEHREFEYLDITLEKEIKDFPFPDTFQAKKWNKKLRGQHYLAGTEVIDCEHGGDVVHKDGRIMATVCIQSERKRFFFGVWHNPFPVIPQENVPEIVSAENQ</sequence>
<dbReference type="HOGENOM" id="CLU_821934_0_0_1"/>
<reference evidence="3" key="1">
    <citation type="submission" date="2007-07" db="EMBL/GenBank/DDBJ databases">
        <title>PCAP assembly of the Caenorhabditis remanei genome.</title>
        <authorList>
            <consortium name="The Caenorhabditis remanei Sequencing Consortium"/>
            <person name="Wilson R.K."/>
        </authorList>
    </citation>
    <scope>NUCLEOTIDE SEQUENCE [LARGE SCALE GENOMIC DNA]</scope>
    <source>
        <strain evidence="3">PB4641</strain>
    </source>
</reference>
<dbReference type="KEGG" id="crq:GCK72_017549"/>
<dbReference type="InterPro" id="IPR012885">
    <property type="entry name" value="F-box_Sdz-33"/>
</dbReference>
<proteinExistence type="predicted"/>
<feature type="domain" description="F-box" evidence="1">
    <location>
        <begin position="62"/>
        <end position="99"/>
    </location>
</feature>
<dbReference type="InParanoid" id="E3LTN6"/>
<dbReference type="AlphaFoldDB" id="E3LTN6"/>
<organism evidence="4">
    <name type="scientific">Caenorhabditis remanei</name>
    <name type="common">Caenorhabditis vulgaris</name>
    <dbReference type="NCBI Taxonomy" id="31234"/>
    <lineage>
        <taxon>Eukaryota</taxon>
        <taxon>Metazoa</taxon>
        <taxon>Ecdysozoa</taxon>
        <taxon>Nematoda</taxon>
        <taxon>Chromadorea</taxon>
        <taxon>Rhabditida</taxon>
        <taxon>Rhabditina</taxon>
        <taxon>Rhabditomorpha</taxon>
        <taxon>Rhabditoidea</taxon>
        <taxon>Rhabditidae</taxon>
        <taxon>Peloderinae</taxon>
        <taxon>Caenorhabditis</taxon>
    </lineage>
</organism>
<feature type="domain" description="Sdz-33 F-box" evidence="2">
    <location>
        <begin position="255"/>
        <end position="303"/>
    </location>
</feature>
<dbReference type="Proteomes" id="UP000008281">
    <property type="component" value="Unassembled WGS sequence"/>
</dbReference>
<dbReference type="InterPro" id="IPR001810">
    <property type="entry name" value="F-box_dom"/>
</dbReference>
<dbReference type="Pfam" id="PF07735">
    <property type="entry name" value="FBA_2"/>
    <property type="match status" value="1"/>
</dbReference>
<dbReference type="RefSeq" id="XP_003112348.2">
    <property type="nucleotide sequence ID" value="XM_003112300.2"/>
</dbReference>
<protein>
    <recommendedName>
        <fullName evidence="5">F-box domain-containing protein</fullName>
    </recommendedName>
</protein>
<accession>E3LTN6</accession>
<evidence type="ECO:0000259" key="2">
    <source>
        <dbReference type="Pfam" id="PF07735"/>
    </source>
</evidence>